<evidence type="ECO:0000313" key="15">
    <source>
        <dbReference type="Proteomes" id="UP000566813"/>
    </source>
</evidence>
<dbReference type="AlphaFoldDB" id="A0A7X1KLR5"/>
<dbReference type="Gene3D" id="3.55.50.30">
    <property type="match status" value="1"/>
</dbReference>
<dbReference type="GO" id="GO:0009279">
    <property type="term" value="C:cell outer membrane"/>
    <property type="evidence" value="ECO:0007669"/>
    <property type="project" value="UniProtKB-SubCell"/>
</dbReference>
<evidence type="ECO:0000256" key="1">
    <source>
        <dbReference type="ARBA" id="ARBA00004571"/>
    </source>
</evidence>
<dbReference type="Proteomes" id="UP000566813">
    <property type="component" value="Unassembled WGS sequence"/>
</dbReference>
<dbReference type="SMART" id="SM00965">
    <property type="entry name" value="STN"/>
    <property type="match status" value="1"/>
</dbReference>
<evidence type="ECO:0000256" key="6">
    <source>
        <dbReference type="ARBA" id="ARBA00023004"/>
    </source>
</evidence>
<proteinExistence type="inferred from homology"/>
<keyword evidence="4" id="KW-0406">Ion transport</keyword>
<comment type="subcellular location">
    <subcellularLocation>
        <location evidence="1 10">Cell outer membrane</location>
        <topology evidence="1 10">Multi-pass membrane protein</topology>
    </subcellularLocation>
</comment>
<dbReference type="EMBL" id="JACLAW010000005">
    <property type="protein sequence ID" value="MBC2665505.1"/>
    <property type="molecule type" value="Genomic_DNA"/>
</dbReference>
<keyword evidence="5 10" id="KW-0812">Transmembrane</keyword>
<dbReference type="RefSeq" id="WP_185663759.1">
    <property type="nucleotide sequence ID" value="NZ_JACLAW010000005.1"/>
</dbReference>
<gene>
    <name evidence="14" type="ORF">H7F51_08220</name>
</gene>
<evidence type="ECO:0000256" key="7">
    <source>
        <dbReference type="ARBA" id="ARBA00023077"/>
    </source>
</evidence>
<evidence type="ECO:0000256" key="11">
    <source>
        <dbReference type="RuleBase" id="RU003357"/>
    </source>
</evidence>
<evidence type="ECO:0000256" key="2">
    <source>
        <dbReference type="ARBA" id="ARBA00022448"/>
    </source>
</evidence>
<dbReference type="InterPro" id="IPR000531">
    <property type="entry name" value="Beta-barrel_TonB"/>
</dbReference>
<feature type="chain" id="PRO_5030619363" evidence="12">
    <location>
        <begin position="22"/>
        <end position="1030"/>
    </location>
</feature>
<keyword evidence="12" id="KW-0732">Signal</keyword>
<keyword evidence="4" id="KW-0410">Iron transport</keyword>
<keyword evidence="9 10" id="KW-0998">Cell outer membrane</keyword>
<feature type="domain" description="Secretin/TonB short N-terminal" evidence="13">
    <location>
        <begin position="46"/>
        <end position="96"/>
    </location>
</feature>
<dbReference type="GO" id="GO:0006826">
    <property type="term" value="P:iron ion transport"/>
    <property type="evidence" value="ECO:0007669"/>
    <property type="project" value="UniProtKB-KW"/>
</dbReference>
<dbReference type="PROSITE" id="PS52016">
    <property type="entry name" value="TONB_DEPENDENT_REC_3"/>
    <property type="match status" value="1"/>
</dbReference>
<dbReference type="InterPro" id="IPR011662">
    <property type="entry name" value="Secretin/TonB_short_N"/>
</dbReference>
<dbReference type="Gene3D" id="2.40.170.20">
    <property type="entry name" value="TonB-dependent receptor, beta-barrel domain"/>
    <property type="match status" value="1"/>
</dbReference>
<evidence type="ECO:0000256" key="8">
    <source>
        <dbReference type="ARBA" id="ARBA00023136"/>
    </source>
</evidence>
<feature type="signal peptide" evidence="12">
    <location>
        <begin position="1"/>
        <end position="21"/>
    </location>
</feature>
<evidence type="ECO:0000256" key="12">
    <source>
        <dbReference type="SAM" id="SignalP"/>
    </source>
</evidence>
<evidence type="ECO:0000256" key="4">
    <source>
        <dbReference type="ARBA" id="ARBA00022496"/>
    </source>
</evidence>
<keyword evidence="15" id="KW-1185">Reference proteome</keyword>
<comment type="similarity">
    <text evidence="10 11">Belongs to the TonB-dependent receptor family.</text>
</comment>
<dbReference type="InterPro" id="IPR012910">
    <property type="entry name" value="Plug_dom"/>
</dbReference>
<evidence type="ECO:0000256" key="3">
    <source>
        <dbReference type="ARBA" id="ARBA00022452"/>
    </source>
</evidence>
<evidence type="ECO:0000256" key="9">
    <source>
        <dbReference type="ARBA" id="ARBA00023237"/>
    </source>
</evidence>
<dbReference type="Pfam" id="PF00593">
    <property type="entry name" value="TonB_dep_Rec_b-barrel"/>
    <property type="match status" value="1"/>
</dbReference>
<dbReference type="Pfam" id="PF07715">
    <property type="entry name" value="Plug"/>
    <property type="match status" value="1"/>
</dbReference>
<protein>
    <submittedName>
        <fullName evidence="14">TonB-dependent receptor</fullName>
    </submittedName>
</protein>
<dbReference type="PANTHER" id="PTHR47234:SF3">
    <property type="entry name" value="SECRETIN_TONB SHORT N-TERMINAL DOMAIN-CONTAINING PROTEIN"/>
    <property type="match status" value="1"/>
</dbReference>
<keyword evidence="2 10" id="KW-0813">Transport</keyword>
<dbReference type="Gene3D" id="2.170.130.10">
    <property type="entry name" value="TonB-dependent receptor, plug domain"/>
    <property type="match status" value="1"/>
</dbReference>
<evidence type="ECO:0000313" key="14">
    <source>
        <dbReference type="EMBL" id="MBC2665505.1"/>
    </source>
</evidence>
<dbReference type="SUPFAM" id="SSF56935">
    <property type="entry name" value="Porins"/>
    <property type="match status" value="1"/>
</dbReference>
<evidence type="ECO:0000256" key="5">
    <source>
        <dbReference type="ARBA" id="ARBA00022692"/>
    </source>
</evidence>
<keyword evidence="8 10" id="KW-0472">Membrane</keyword>
<dbReference type="InterPro" id="IPR037066">
    <property type="entry name" value="Plug_dom_sf"/>
</dbReference>
<name>A0A7X1KLR5_9SPHN</name>
<keyword evidence="3 10" id="KW-1134">Transmembrane beta strand</keyword>
<evidence type="ECO:0000259" key="13">
    <source>
        <dbReference type="SMART" id="SM00965"/>
    </source>
</evidence>
<sequence length="1030" mass="109182">MRGYLAFCLASVAAVPQAAWAEPLAIRIAPQPLGKALSELGRQSGLQIIYRPQIIGRRMTSGLNGAYEPVAALRQLLAGTGLTYVASGSGFIIQEQAVRTPVSALQSAPSAPRAPVEPAEAERATPEEIIVTGSRTIKNGDDSPTPVTVVTTETLQNVRPTSLTESIQVMPVFSGSRGQTANPSATGATGGGNGSAAQLNLRNIGSQRNLVLMDGRRVPPTSFTGIVDADVIPQLLIQRVDVVTGGVSAVYGSDAVTGVINFVTDTAFTGLKAQAQGGISSRHDDGSQELGLAWGTKIGERSHFEISYEYRNSDGIARRSEREWFNRATVIGNGTTVPYLSIGDSALPNQPFGGRITACGTGCTLAGQYFAADGVLSPFVAGTTYSGVTATQSGGAGGYFDTSLKASQRSHQVFARFDTELSDTVNFFASASANFKKNVFYGDELSLSGITMSKTNAFLSPVYQALIPAATFTFGQVFKQESRLTMVPNTRQLSFVTGFDGKFGSYSWDVGYVHGESRLTTDLYNNPNQQKLAAALDAVPGSGGQPVCYAATQAATAAAYADCVPLNVFGPSASSAAARDYIFDDTHYVATTKQDDITASISGSPFATWAGPVNVALSGEWRTQSFQSQSNSAADGVADCTNLRFNCVATGSRTLLLQNVFSSSPKVSMNVWEAAVEASVPLVKDAPLLQLVEVTGAARYTKYNSVGSYTTWKLGGSWVVSDDLRFRGTISRDIRAPTLGDLYAPTVQSVATVADQKNIVSLPVTQRNQANPGLTAEIGNTKTVGLVFKPRFLPGFSLALDYFDIAINNAIVSVQGSQAIIQNGCNLSGIALYCDLIERDSTGKLIAVVTKPINLAKITTHGVDAELNYQGRLFGNRFMFRGLAAYQPHIRYIQPGVPTVDQGGVAFGTAGLTASPSLRLTGILSYDVTDNLRVDIMERWRSALKLSGDPTLAFVAGDNRIRPYAQTSLNVAYSIDRQFQLSLNVQNLFDADPPVGNAPGTGGAPGHFGGFSATDDVAGRYFTVGVRLRY</sequence>
<keyword evidence="14" id="KW-0675">Receptor</keyword>
<organism evidence="14 15">
    <name type="scientific">Novosphingobium flavum</name>
    <dbReference type="NCBI Taxonomy" id="1778672"/>
    <lineage>
        <taxon>Bacteria</taxon>
        <taxon>Pseudomonadati</taxon>
        <taxon>Pseudomonadota</taxon>
        <taxon>Alphaproteobacteria</taxon>
        <taxon>Sphingomonadales</taxon>
        <taxon>Sphingomonadaceae</taxon>
        <taxon>Novosphingobium</taxon>
    </lineage>
</organism>
<reference evidence="14 15" key="1">
    <citation type="submission" date="2020-08" db="EMBL/GenBank/DDBJ databases">
        <title>The genome sequence of type strain Novosphingobium flavum NBRC 111647.</title>
        <authorList>
            <person name="Liu Y."/>
        </authorList>
    </citation>
    <scope>NUCLEOTIDE SEQUENCE [LARGE SCALE GENOMIC DNA]</scope>
    <source>
        <strain evidence="14 15">NBRC 111647</strain>
    </source>
</reference>
<comment type="caution">
    <text evidence="14">The sequence shown here is derived from an EMBL/GenBank/DDBJ whole genome shotgun (WGS) entry which is preliminary data.</text>
</comment>
<keyword evidence="7 11" id="KW-0798">TonB box</keyword>
<keyword evidence="6" id="KW-0408">Iron</keyword>
<dbReference type="InterPro" id="IPR039426">
    <property type="entry name" value="TonB-dep_rcpt-like"/>
</dbReference>
<accession>A0A7X1KLR5</accession>
<evidence type="ECO:0000256" key="10">
    <source>
        <dbReference type="PROSITE-ProRule" id="PRU01360"/>
    </source>
</evidence>
<dbReference type="InterPro" id="IPR036942">
    <property type="entry name" value="Beta-barrel_TonB_sf"/>
</dbReference>
<dbReference type="PANTHER" id="PTHR47234">
    <property type="match status" value="1"/>
</dbReference>